<gene>
    <name evidence="1" type="ORF">SDC9_33695</name>
</gene>
<dbReference type="AlphaFoldDB" id="A0A644V8M0"/>
<proteinExistence type="predicted"/>
<comment type="caution">
    <text evidence="1">The sequence shown here is derived from an EMBL/GenBank/DDBJ whole genome shotgun (WGS) entry which is preliminary data.</text>
</comment>
<organism evidence="1">
    <name type="scientific">bioreactor metagenome</name>
    <dbReference type="NCBI Taxonomy" id="1076179"/>
    <lineage>
        <taxon>unclassified sequences</taxon>
        <taxon>metagenomes</taxon>
        <taxon>ecological metagenomes</taxon>
    </lineage>
</organism>
<evidence type="ECO:0000313" key="1">
    <source>
        <dbReference type="EMBL" id="MPL87689.1"/>
    </source>
</evidence>
<dbReference type="EMBL" id="VSSQ01000243">
    <property type="protein sequence ID" value="MPL87689.1"/>
    <property type="molecule type" value="Genomic_DNA"/>
</dbReference>
<sequence length="104" mass="11532">MPFTVAWAPDEAPALQVTVQTLLPLMQNCNGGKLAGKKIMESGFPEITFFSKPLEKGQTLQAGKLYFLEQGRMEFTTAVMFNLAVAKNGEIQECTAEKVVYRSR</sequence>
<accession>A0A644V8M0</accession>
<protein>
    <submittedName>
        <fullName evidence="1">Uncharacterized protein</fullName>
    </submittedName>
</protein>
<reference evidence="1" key="1">
    <citation type="submission" date="2019-08" db="EMBL/GenBank/DDBJ databases">
        <authorList>
            <person name="Kucharzyk K."/>
            <person name="Murdoch R.W."/>
            <person name="Higgins S."/>
            <person name="Loffler F."/>
        </authorList>
    </citation>
    <scope>NUCLEOTIDE SEQUENCE</scope>
</reference>
<name>A0A644V8M0_9ZZZZ</name>